<dbReference type="GO" id="GO:0140965">
    <property type="term" value="P:secondary piRNA processing"/>
    <property type="evidence" value="ECO:0007669"/>
    <property type="project" value="UniProtKB-ARBA"/>
</dbReference>
<dbReference type="InterPro" id="IPR036085">
    <property type="entry name" value="PAZ_dom_sf"/>
</dbReference>
<dbReference type="SMART" id="SM00950">
    <property type="entry name" value="Piwi"/>
    <property type="match status" value="1"/>
</dbReference>
<dbReference type="CDD" id="cd02845">
    <property type="entry name" value="PAZ_piwi_like"/>
    <property type="match status" value="1"/>
</dbReference>
<dbReference type="PROSITE" id="PS50821">
    <property type="entry name" value="PAZ"/>
    <property type="match status" value="1"/>
</dbReference>
<dbReference type="Gene3D" id="2.170.260.10">
    <property type="entry name" value="paz domain"/>
    <property type="match status" value="1"/>
</dbReference>
<dbReference type="GO" id="GO:0030154">
    <property type="term" value="P:cell differentiation"/>
    <property type="evidence" value="ECO:0007669"/>
    <property type="project" value="UniProtKB-KW"/>
</dbReference>
<dbReference type="Pfam" id="PF02170">
    <property type="entry name" value="PAZ"/>
    <property type="match status" value="1"/>
</dbReference>
<dbReference type="CDD" id="cd04658">
    <property type="entry name" value="Piwi_piwi-like_Euk"/>
    <property type="match status" value="1"/>
</dbReference>
<comment type="caution">
    <text evidence="11">The sequence shown here is derived from an EMBL/GenBank/DDBJ whole genome shotgun (WGS) entry which is preliminary data.</text>
</comment>
<accession>A0AAW1D6H5</accession>
<dbReference type="SUPFAM" id="SSF53098">
    <property type="entry name" value="Ribonuclease H-like"/>
    <property type="match status" value="1"/>
</dbReference>
<keyword evidence="2" id="KW-0217">Developmental protein</keyword>
<evidence type="ECO:0000256" key="6">
    <source>
        <dbReference type="ARBA" id="ARBA00023158"/>
    </source>
</evidence>
<dbReference type="PANTHER" id="PTHR22891">
    <property type="entry name" value="EUKARYOTIC TRANSLATION INITIATION FACTOR 2C"/>
    <property type="match status" value="1"/>
</dbReference>
<keyword evidence="5" id="KW-0694">RNA-binding</keyword>
<keyword evidence="3" id="KW-0963">Cytoplasm</keyword>
<dbReference type="Pfam" id="PF02171">
    <property type="entry name" value="Piwi"/>
    <property type="match status" value="1"/>
</dbReference>
<protein>
    <submittedName>
        <fullName evidence="11">Uncharacterized protein</fullName>
    </submittedName>
</protein>
<evidence type="ECO:0000256" key="5">
    <source>
        <dbReference type="ARBA" id="ARBA00022884"/>
    </source>
</evidence>
<dbReference type="EMBL" id="JAPXFL010000007">
    <property type="protein sequence ID" value="KAK9504492.1"/>
    <property type="molecule type" value="Genomic_DNA"/>
</dbReference>
<evidence type="ECO:0000313" key="11">
    <source>
        <dbReference type="EMBL" id="KAK9504492.1"/>
    </source>
</evidence>
<organism evidence="11 12">
    <name type="scientific">Rhynocoris fuscipes</name>
    <dbReference type="NCBI Taxonomy" id="488301"/>
    <lineage>
        <taxon>Eukaryota</taxon>
        <taxon>Metazoa</taxon>
        <taxon>Ecdysozoa</taxon>
        <taxon>Arthropoda</taxon>
        <taxon>Hexapoda</taxon>
        <taxon>Insecta</taxon>
        <taxon>Pterygota</taxon>
        <taxon>Neoptera</taxon>
        <taxon>Paraneoptera</taxon>
        <taxon>Hemiptera</taxon>
        <taxon>Heteroptera</taxon>
        <taxon>Panheteroptera</taxon>
        <taxon>Cimicomorpha</taxon>
        <taxon>Reduviidae</taxon>
        <taxon>Harpactorinae</taxon>
        <taxon>Harpactorini</taxon>
        <taxon>Rhynocoris</taxon>
    </lineage>
</organism>
<dbReference type="InterPro" id="IPR036397">
    <property type="entry name" value="RNaseH_sf"/>
</dbReference>
<evidence type="ECO:0000256" key="3">
    <source>
        <dbReference type="ARBA" id="ARBA00022490"/>
    </source>
</evidence>
<comment type="similarity">
    <text evidence="7">Belongs to the argonaute family. Piwi subfamily.</text>
</comment>
<dbReference type="InterPro" id="IPR003100">
    <property type="entry name" value="PAZ_dom"/>
</dbReference>
<dbReference type="InterPro" id="IPR012337">
    <property type="entry name" value="RNaseH-like_sf"/>
</dbReference>
<evidence type="ECO:0000256" key="7">
    <source>
        <dbReference type="ARBA" id="ARBA00038291"/>
    </source>
</evidence>
<proteinExistence type="inferred from homology"/>
<dbReference type="SMART" id="SM00949">
    <property type="entry name" value="PAZ"/>
    <property type="match status" value="1"/>
</dbReference>
<dbReference type="Pfam" id="PF23278">
    <property type="entry name" value="Piwi_N"/>
    <property type="match status" value="1"/>
</dbReference>
<dbReference type="Gene3D" id="3.30.420.10">
    <property type="entry name" value="Ribonuclease H-like superfamily/Ribonuclease H"/>
    <property type="match status" value="1"/>
</dbReference>
<evidence type="ECO:0000256" key="8">
    <source>
        <dbReference type="SAM" id="MobiDB-lite"/>
    </source>
</evidence>
<dbReference type="FunFam" id="3.30.420.10:FF:000014">
    <property type="entry name" value="Piwi-like RNA-mediated gene silencing 1"/>
    <property type="match status" value="1"/>
</dbReference>
<dbReference type="FunFam" id="2.170.260.10:FF:000003">
    <property type="entry name" value="Piwi-like RNA-mediated gene silencing 2"/>
    <property type="match status" value="1"/>
</dbReference>
<evidence type="ECO:0000259" key="9">
    <source>
        <dbReference type="PROSITE" id="PS50821"/>
    </source>
</evidence>
<feature type="domain" description="PAZ" evidence="9">
    <location>
        <begin position="278"/>
        <end position="388"/>
    </location>
</feature>
<reference evidence="11 12" key="1">
    <citation type="submission" date="2022-12" db="EMBL/GenBank/DDBJ databases">
        <title>Chromosome-level genome assembly of true bugs.</title>
        <authorList>
            <person name="Ma L."/>
            <person name="Li H."/>
        </authorList>
    </citation>
    <scope>NUCLEOTIDE SEQUENCE [LARGE SCALE GENOMIC DNA]</scope>
    <source>
        <strain evidence="11">Lab_2022b</strain>
    </source>
</reference>
<gene>
    <name evidence="11" type="ORF">O3M35_010814</name>
</gene>
<evidence type="ECO:0000256" key="1">
    <source>
        <dbReference type="ARBA" id="ARBA00004496"/>
    </source>
</evidence>
<dbReference type="Proteomes" id="UP001461498">
    <property type="component" value="Unassembled WGS sequence"/>
</dbReference>
<dbReference type="GO" id="GO:0005737">
    <property type="term" value="C:cytoplasm"/>
    <property type="evidence" value="ECO:0007669"/>
    <property type="project" value="UniProtKB-SubCell"/>
</dbReference>
<keyword evidence="4" id="KW-0221">Differentiation</keyword>
<keyword evidence="12" id="KW-1185">Reference proteome</keyword>
<keyword evidence="6" id="KW-0943">RNA-mediated gene silencing</keyword>
<dbReference type="InterPro" id="IPR003165">
    <property type="entry name" value="Piwi"/>
</dbReference>
<dbReference type="AlphaFoldDB" id="A0AAW1D6H5"/>
<evidence type="ECO:0000259" key="10">
    <source>
        <dbReference type="PROSITE" id="PS50822"/>
    </source>
</evidence>
<dbReference type="GO" id="GO:0003723">
    <property type="term" value="F:RNA binding"/>
    <property type="evidence" value="ECO:0007669"/>
    <property type="project" value="UniProtKB-KW"/>
</dbReference>
<dbReference type="Gene3D" id="3.40.50.2300">
    <property type="match status" value="1"/>
</dbReference>
<evidence type="ECO:0000256" key="2">
    <source>
        <dbReference type="ARBA" id="ARBA00022473"/>
    </source>
</evidence>
<dbReference type="SUPFAM" id="SSF101690">
    <property type="entry name" value="PAZ domain"/>
    <property type="match status" value="1"/>
</dbReference>
<dbReference type="PROSITE" id="PS50822">
    <property type="entry name" value="PIWI"/>
    <property type="match status" value="1"/>
</dbReference>
<name>A0AAW1D6H5_9HEMI</name>
<evidence type="ECO:0000313" key="12">
    <source>
        <dbReference type="Proteomes" id="UP001461498"/>
    </source>
</evidence>
<evidence type="ECO:0000256" key="4">
    <source>
        <dbReference type="ARBA" id="ARBA00022782"/>
    </source>
</evidence>
<sequence length="856" mass="98078">MSEEFSNRARGRARGRGRFEEQNGAVGFQQHFRQQQQQPFRQDARNNTKVNGEIPVEVLTQRIKQISIGERGDGKPVQPTRGSFRIRRFNEVHTPTKPVGISVKQGKSGLPVKLKSNYFKLQTITEWALYQYRVDFNPDDERTAVRKGLLRVHSETIGPYIFDGTVLFALNKLDPDPLELYSKRLTDDVKVRITVKKTADLAKGDPNYIQFFNIVVRKCIAGLNMQLVGRDYFEAAMKVKVDKYNIELWPGFITSVRQHEHDILLGIDLANKIMRKDTALDLLAELNRRSPNNWRQSFQQAIVGSIVITPYNNKTYRIDDVDFDLTPEFTFDKGKEKISFIDYYYMRYQIKIRNKNQPLLISRPKARDIRGGRNNNVMLIPELCCMTGLTDDMRNNFHLMRELEGHTRLSPTARMDKIVTFMKRLCTNTQAKSELSLWNLKFSPDLVELTGRTLAPEKILHGQSEYSEGTVDADWTRSLRGHSMYQTKDLHTWFVVYLKKNHSEVEAFLKSLSAASASLKFRIPQPTYVALPDDRSGTYVQAIEKIIGSTNPQLIMCIVPNNKADRYGAIKKKCYVDRAVPSQVVLMKNLISKGVMSIATKIGIQVNCKIGGSPWSVHVPFDRPVMIVGFDVCHDTTLRGRSYGAMVASLDRAYTRYFSSANPHSSGVELSNEFGIQLMKAVYTYRNLNGYLPPKIIIYRDGVGEGNEHYCLEHEVEPIRSKLQAIYQSESLQMAFVLVTKGIQTRLFLNHSNPPPGTIVDDFITNPTKYDFFLTSQTVRQGTVQPTSYNVIYDTTQLSPDIMQRLTYKMTHLYFNWSGTVRVPAPVQYAHKLAFLCGQHLHRQPNEDLGQYLYYL</sequence>
<comment type="subcellular location">
    <subcellularLocation>
        <location evidence="1">Cytoplasm</location>
    </subcellularLocation>
</comment>
<feature type="domain" description="Piwi" evidence="10">
    <location>
        <begin position="554"/>
        <end position="842"/>
    </location>
</feature>
<feature type="region of interest" description="Disordered" evidence="8">
    <location>
        <begin position="1"/>
        <end position="21"/>
    </location>
</feature>